<accession>A0ABR2ZZ88</accession>
<organism evidence="1 2">
    <name type="scientific">Marasmius tenuissimus</name>
    <dbReference type="NCBI Taxonomy" id="585030"/>
    <lineage>
        <taxon>Eukaryota</taxon>
        <taxon>Fungi</taxon>
        <taxon>Dikarya</taxon>
        <taxon>Basidiomycota</taxon>
        <taxon>Agaricomycotina</taxon>
        <taxon>Agaricomycetes</taxon>
        <taxon>Agaricomycetidae</taxon>
        <taxon>Agaricales</taxon>
        <taxon>Marasmiineae</taxon>
        <taxon>Marasmiaceae</taxon>
        <taxon>Marasmius</taxon>
    </lineage>
</organism>
<dbReference type="Proteomes" id="UP001437256">
    <property type="component" value="Unassembled WGS sequence"/>
</dbReference>
<reference evidence="1 2" key="1">
    <citation type="submission" date="2024-05" db="EMBL/GenBank/DDBJ databases">
        <title>A draft genome resource for the thread blight pathogen Marasmius tenuissimus strain MS-2.</title>
        <authorList>
            <person name="Yulfo-Soto G.E."/>
            <person name="Baruah I.K."/>
            <person name="Amoako-Attah I."/>
            <person name="Bukari Y."/>
            <person name="Meinhardt L.W."/>
            <person name="Bailey B.A."/>
            <person name="Cohen S.P."/>
        </authorList>
    </citation>
    <scope>NUCLEOTIDE SEQUENCE [LARGE SCALE GENOMIC DNA]</scope>
    <source>
        <strain evidence="1 2">MS-2</strain>
    </source>
</reference>
<name>A0ABR2ZZ88_9AGAR</name>
<evidence type="ECO:0000313" key="1">
    <source>
        <dbReference type="EMBL" id="KAL0066698.1"/>
    </source>
</evidence>
<comment type="caution">
    <text evidence="1">The sequence shown here is derived from an EMBL/GenBank/DDBJ whole genome shotgun (WGS) entry which is preliminary data.</text>
</comment>
<gene>
    <name evidence="1" type="ORF">AAF712_006303</name>
</gene>
<sequence length="160" mass="18191">MAPVDLLSGTTMECVGSIPFDLTVVGARMGIGLAAFSAGYVTFKLHRPYTIQELEDFRRSLEKLIVENNRLDNYLLSEEVARTHRESLCRVHFKLERIKTNDVQARSASSQGLTPYLTFQCLKFRGLYECRNTLQEIELQIEASIQRGREARALLTFESA</sequence>
<dbReference type="EMBL" id="JBBXMP010000033">
    <property type="protein sequence ID" value="KAL0066698.1"/>
    <property type="molecule type" value="Genomic_DNA"/>
</dbReference>
<keyword evidence="2" id="KW-1185">Reference proteome</keyword>
<protein>
    <submittedName>
        <fullName evidence="1">Uncharacterized protein</fullName>
    </submittedName>
</protein>
<proteinExistence type="predicted"/>
<evidence type="ECO:0000313" key="2">
    <source>
        <dbReference type="Proteomes" id="UP001437256"/>
    </source>
</evidence>